<accession>A0A7U8C5W3</accession>
<keyword evidence="3" id="KW-1185">Reference proteome</keyword>
<sequence>MQSPFYRIFTEQSRWRQVNEQLCCQPHIALEQDTQLLKEVASGKRSPIFRVWETTQCLVVTGKETRFPHFDKAAAILADEGWPVIVRNSGGTSVPLHPGILNLSMIFPQHASDPYSLDDIYMALCEPIKLALESVGLKVDYGETPGSYCDGRFNLNIGGLKVTGTAQKLMVSPPNSKGIKQAVLAQAMLMVEADAASGTGWVNRFYQLAGNDRQFDPLVATSIYDCIGKNTEHGELTTQLRKALFDAFEKLIS</sequence>
<evidence type="ECO:0000313" key="2">
    <source>
        <dbReference type="EMBL" id="EAR62087.1"/>
    </source>
</evidence>
<dbReference type="AlphaFoldDB" id="A0A7U8C5W3"/>
<protein>
    <recommendedName>
        <fullName evidence="1">BPL/LPL catalytic domain-containing protein</fullName>
    </recommendedName>
</protein>
<dbReference type="PANTHER" id="PTHR43679:SF2">
    <property type="entry name" value="OCTANOYL-[GCVH]:PROTEIN N-OCTANOYLTRANSFERASE"/>
    <property type="match status" value="1"/>
</dbReference>
<dbReference type="Gene3D" id="3.30.930.10">
    <property type="entry name" value="Bira Bifunctional Protein, Domain 2"/>
    <property type="match status" value="1"/>
</dbReference>
<dbReference type="RefSeq" id="WP_007019724.1">
    <property type="nucleotide sequence ID" value="NZ_CH724125.1"/>
</dbReference>
<dbReference type="InterPro" id="IPR045864">
    <property type="entry name" value="aa-tRNA-synth_II/BPL/LPL"/>
</dbReference>
<reference evidence="2 3" key="1">
    <citation type="submission" date="2006-02" db="EMBL/GenBank/DDBJ databases">
        <authorList>
            <person name="Pinhassi J."/>
            <person name="Pedros-Alio C."/>
            <person name="Ferriera S."/>
            <person name="Johnson J."/>
            <person name="Kravitz S."/>
            <person name="Halpern A."/>
            <person name="Remington K."/>
            <person name="Beeson K."/>
            <person name="Tran B."/>
            <person name="Rogers Y.-H."/>
            <person name="Friedman R."/>
            <person name="Venter J.C."/>
        </authorList>
    </citation>
    <scope>NUCLEOTIDE SEQUENCE [LARGE SCALE GENOMIC DNA]</scope>
    <source>
        <strain evidence="2 3">MED92</strain>
    </source>
</reference>
<organism evidence="2 3">
    <name type="scientific">Neptuniibacter caesariensis</name>
    <dbReference type="NCBI Taxonomy" id="207954"/>
    <lineage>
        <taxon>Bacteria</taxon>
        <taxon>Pseudomonadati</taxon>
        <taxon>Pseudomonadota</taxon>
        <taxon>Gammaproteobacteria</taxon>
        <taxon>Oceanospirillales</taxon>
        <taxon>Oceanospirillaceae</taxon>
        <taxon>Neptuniibacter</taxon>
    </lineage>
</organism>
<feature type="domain" description="BPL/LPL catalytic" evidence="1">
    <location>
        <begin position="43"/>
        <end position="252"/>
    </location>
</feature>
<dbReference type="Pfam" id="PF21948">
    <property type="entry name" value="LplA-B_cat"/>
    <property type="match status" value="1"/>
</dbReference>
<evidence type="ECO:0000313" key="3">
    <source>
        <dbReference type="Proteomes" id="UP000002171"/>
    </source>
</evidence>
<dbReference type="Proteomes" id="UP000002171">
    <property type="component" value="Unassembled WGS sequence"/>
</dbReference>
<dbReference type="InterPro" id="IPR004143">
    <property type="entry name" value="BPL_LPL_catalytic"/>
</dbReference>
<evidence type="ECO:0000259" key="1">
    <source>
        <dbReference type="PROSITE" id="PS51733"/>
    </source>
</evidence>
<name>A0A7U8C5W3_NEPCE</name>
<dbReference type="SUPFAM" id="SSF55681">
    <property type="entry name" value="Class II aaRS and biotin synthetases"/>
    <property type="match status" value="1"/>
</dbReference>
<proteinExistence type="predicted"/>
<dbReference type="OrthoDB" id="7364083at2"/>
<comment type="caution">
    <text evidence="2">The sequence shown here is derived from an EMBL/GenBank/DDBJ whole genome shotgun (WGS) entry which is preliminary data.</text>
</comment>
<dbReference type="InterPro" id="IPR050664">
    <property type="entry name" value="Octanoyltrans_LipM/LipL"/>
</dbReference>
<gene>
    <name evidence="2" type="ORF">MED92_10289</name>
</gene>
<dbReference type="EMBL" id="AAOW01000004">
    <property type="protein sequence ID" value="EAR62087.1"/>
    <property type="molecule type" value="Genomic_DNA"/>
</dbReference>
<dbReference type="PANTHER" id="PTHR43679">
    <property type="entry name" value="OCTANOYLTRANSFERASE LIPM-RELATED"/>
    <property type="match status" value="1"/>
</dbReference>
<dbReference type="PROSITE" id="PS51733">
    <property type="entry name" value="BPL_LPL_CATALYTIC"/>
    <property type="match status" value="1"/>
</dbReference>